<accession>A0A178MFI4</accession>
<dbReference type="InterPro" id="IPR016181">
    <property type="entry name" value="Acyl_CoA_acyltransferase"/>
</dbReference>
<evidence type="ECO:0000313" key="5">
    <source>
        <dbReference type="Proteomes" id="UP000078287"/>
    </source>
</evidence>
<evidence type="ECO:0000256" key="1">
    <source>
        <dbReference type="ARBA" id="ARBA00022679"/>
    </source>
</evidence>
<dbReference type="Proteomes" id="UP000078287">
    <property type="component" value="Unassembled WGS sequence"/>
</dbReference>
<dbReference type="OrthoDB" id="8221829at2"/>
<proteinExistence type="predicted"/>
<organism evidence="4 5">
    <name type="scientific">Chloroflexus islandicus</name>
    <dbReference type="NCBI Taxonomy" id="1707952"/>
    <lineage>
        <taxon>Bacteria</taxon>
        <taxon>Bacillati</taxon>
        <taxon>Chloroflexota</taxon>
        <taxon>Chloroflexia</taxon>
        <taxon>Chloroflexales</taxon>
        <taxon>Chloroflexineae</taxon>
        <taxon>Chloroflexaceae</taxon>
        <taxon>Chloroflexus</taxon>
    </lineage>
</organism>
<evidence type="ECO:0000313" key="4">
    <source>
        <dbReference type="EMBL" id="OAN47333.1"/>
    </source>
</evidence>
<dbReference type="EMBL" id="LWQS01000038">
    <property type="protein sequence ID" value="OAN47333.1"/>
    <property type="molecule type" value="Genomic_DNA"/>
</dbReference>
<gene>
    <name evidence="4" type="ORF">A6A03_00920</name>
</gene>
<dbReference type="GO" id="GO:0016747">
    <property type="term" value="F:acyltransferase activity, transferring groups other than amino-acyl groups"/>
    <property type="evidence" value="ECO:0007669"/>
    <property type="project" value="InterPro"/>
</dbReference>
<dbReference type="InterPro" id="IPR050832">
    <property type="entry name" value="Bact_Acetyltransf"/>
</dbReference>
<keyword evidence="2" id="KW-0012">Acyltransferase</keyword>
<reference evidence="4 5" key="1">
    <citation type="submission" date="2016-04" db="EMBL/GenBank/DDBJ databases">
        <title>Chloroflexus islandicus sp. nov., a thermophilic filamentous anoxygenic phototrophic bacterium from geyser Strokkur (Iceland).</title>
        <authorList>
            <person name="Gaisin V.A."/>
            <person name="Kalashnikov A.M."/>
            <person name="Sukhacheva M.V."/>
            <person name="Grouzdev D.S."/>
            <person name="Ivanov T.M."/>
            <person name="Kuznetsov B."/>
            <person name="Gorlenko V.M."/>
        </authorList>
    </citation>
    <scope>NUCLEOTIDE SEQUENCE [LARGE SCALE GENOMIC DNA]</scope>
    <source>
        <strain evidence="5">isl-2</strain>
    </source>
</reference>
<protein>
    <submittedName>
        <fullName evidence="4">GCN5 family acetyltransferase</fullName>
    </submittedName>
</protein>
<dbReference type="Pfam" id="PF00583">
    <property type="entry name" value="Acetyltransf_1"/>
    <property type="match status" value="1"/>
</dbReference>
<name>A0A178MFI4_9CHLR</name>
<sequence>MALRSEAISNAALKDGRQVTIRPLAESDRAALTDFGLSLPKDDLLYLEEDFTNPEIIARLANASHAENWRQIVAIADDGSIVAYTSARRVPGWSNHVAELRLIVKPGWRRSGLGMQMAQAIVEAARELGAQKVTVAMLAALKAGQAIFSRLGFAVEGQLARHAIDRNGELHDVVIMSAFLRV</sequence>
<keyword evidence="1 4" id="KW-0808">Transferase</keyword>
<keyword evidence="5" id="KW-1185">Reference proteome</keyword>
<comment type="caution">
    <text evidence="4">The sequence shown here is derived from an EMBL/GenBank/DDBJ whole genome shotgun (WGS) entry which is preliminary data.</text>
</comment>
<dbReference type="SUPFAM" id="SSF55729">
    <property type="entry name" value="Acyl-CoA N-acyltransferases (Nat)"/>
    <property type="match status" value="1"/>
</dbReference>
<dbReference type="CDD" id="cd04301">
    <property type="entry name" value="NAT_SF"/>
    <property type="match status" value="1"/>
</dbReference>
<evidence type="ECO:0000256" key="2">
    <source>
        <dbReference type="ARBA" id="ARBA00023315"/>
    </source>
</evidence>
<dbReference type="RefSeq" id="WP_066784406.1">
    <property type="nucleotide sequence ID" value="NZ_LWQS01000038.1"/>
</dbReference>
<evidence type="ECO:0000259" key="3">
    <source>
        <dbReference type="PROSITE" id="PS51186"/>
    </source>
</evidence>
<dbReference type="PANTHER" id="PTHR43877">
    <property type="entry name" value="AMINOALKYLPHOSPHONATE N-ACETYLTRANSFERASE-RELATED-RELATED"/>
    <property type="match status" value="1"/>
</dbReference>
<feature type="domain" description="N-acetyltransferase" evidence="3">
    <location>
        <begin position="19"/>
        <end position="181"/>
    </location>
</feature>
<dbReference type="Gene3D" id="3.40.630.30">
    <property type="match status" value="1"/>
</dbReference>
<dbReference type="PROSITE" id="PS51186">
    <property type="entry name" value="GNAT"/>
    <property type="match status" value="1"/>
</dbReference>
<dbReference type="PANTHER" id="PTHR43877:SF1">
    <property type="entry name" value="ACETYLTRANSFERASE"/>
    <property type="match status" value="1"/>
</dbReference>
<dbReference type="InterPro" id="IPR000182">
    <property type="entry name" value="GNAT_dom"/>
</dbReference>
<dbReference type="AlphaFoldDB" id="A0A178MFI4"/>
<dbReference type="STRING" id="1707952.A6A03_00920"/>